<dbReference type="EMBL" id="CADCXV010001016">
    <property type="protein sequence ID" value="CAB0040298.1"/>
    <property type="molecule type" value="Genomic_DNA"/>
</dbReference>
<evidence type="ECO:0000313" key="6">
    <source>
        <dbReference type="Proteomes" id="UP000479190"/>
    </source>
</evidence>
<evidence type="ECO:0000256" key="2">
    <source>
        <dbReference type="ARBA" id="ARBA00023043"/>
    </source>
</evidence>
<feature type="compositionally biased region" description="Low complexity" evidence="4">
    <location>
        <begin position="505"/>
        <end position="531"/>
    </location>
</feature>
<gene>
    <name evidence="5" type="ORF">TBRA_LOCUS12022</name>
</gene>
<dbReference type="SUPFAM" id="SSF48403">
    <property type="entry name" value="Ankyrin repeat"/>
    <property type="match status" value="1"/>
</dbReference>
<proteinExistence type="predicted"/>
<evidence type="ECO:0000313" key="5">
    <source>
        <dbReference type="EMBL" id="CAB0040298.1"/>
    </source>
</evidence>
<dbReference type="InterPro" id="IPR002110">
    <property type="entry name" value="Ankyrin_rpt"/>
</dbReference>
<dbReference type="Gene3D" id="1.25.40.20">
    <property type="entry name" value="Ankyrin repeat-containing domain"/>
    <property type="match status" value="1"/>
</dbReference>
<feature type="region of interest" description="Disordered" evidence="4">
    <location>
        <begin position="504"/>
        <end position="590"/>
    </location>
</feature>
<feature type="compositionally biased region" description="Low complexity" evidence="4">
    <location>
        <begin position="554"/>
        <end position="581"/>
    </location>
</feature>
<dbReference type="PROSITE" id="PS50297">
    <property type="entry name" value="ANK_REP_REGION"/>
    <property type="match status" value="1"/>
</dbReference>
<name>A0A6H5ISE8_9HYME</name>
<sequence>MQLTKCESLFPSVDSPYNTRYFMKFALEHGLLAMLEALDKNGMAQLDSFRWEDGKSAVHYLVERAAYNYRQFSNLILYILERFAANHWDARGFTLLHGACAIGRVELVRKFMGADGQRLPAARGIDGDRLAHSWACSPPLHVAARFRRLDCVELLLREGRADPNREDDHEAGATPLHALARACVLDSVGGIYFNDHRRPAAGIIDALLEAGASIEARDRRGLSPLAVAVARYDTDLVRAFLDRGADVAALDEDGWFRVSAAGAQDDFSAQELRCYPLTLDIVETMKLLKSAGREMRHETRHRMLKYWMKIREHDTDHLIPDHSANEAISYIRILQNLFIFNEYGFYIRPASMNHLRQFLEATRGGKMAATFARGDDIRDQWFAEASMIEVETLKGIRVDDDISLYRLCQMDHRRGYSILEKMNDWRVPSLSDNEIHFLRQIVKRHVGNILIRRHLKLFAAELFASDPRCRLDLPYDVCYLIAESMSNEDLFYLLVHDILLDDDTPSSGSSSSTSPRAQTTTTTTTTTTANNADDEDEDDDDVQDRKSNNAVIGSTTTTTNRRNSQQQQQQKRLITVGSSSSSGGGLLLGLDSEEDEDVSVLLHRHQYHEAHSDHNGGGGSADDCDECEQLCYSTIIADSDFRYIIRGIVILFSKGMTRLENRIGDTRFMKPAV</sequence>
<dbReference type="SMART" id="SM00248">
    <property type="entry name" value="ANK"/>
    <property type="match status" value="5"/>
</dbReference>
<evidence type="ECO:0000256" key="4">
    <source>
        <dbReference type="SAM" id="MobiDB-lite"/>
    </source>
</evidence>
<feature type="compositionally biased region" description="Acidic residues" evidence="4">
    <location>
        <begin position="532"/>
        <end position="542"/>
    </location>
</feature>
<organism evidence="5 6">
    <name type="scientific">Trichogramma brassicae</name>
    <dbReference type="NCBI Taxonomy" id="86971"/>
    <lineage>
        <taxon>Eukaryota</taxon>
        <taxon>Metazoa</taxon>
        <taxon>Ecdysozoa</taxon>
        <taxon>Arthropoda</taxon>
        <taxon>Hexapoda</taxon>
        <taxon>Insecta</taxon>
        <taxon>Pterygota</taxon>
        <taxon>Neoptera</taxon>
        <taxon>Endopterygota</taxon>
        <taxon>Hymenoptera</taxon>
        <taxon>Apocrita</taxon>
        <taxon>Proctotrupomorpha</taxon>
        <taxon>Chalcidoidea</taxon>
        <taxon>Trichogrammatidae</taxon>
        <taxon>Trichogramma</taxon>
    </lineage>
</organism>
<protein>
    <submittedName>
        <fullName evidence="5">Uncharacterized protein</fullName>
    </submittedName>
</protein>
<keyword evidence="2 3" id="KW-0040">ANK repeat</keyword>
<accession>A0A6H5ISE8</accession>
<keyword evidence="1" id="KW-0677">Repeat</keyword>
<dbReference type="InterPro" id="IPR036770">
    <property type="entry name" value="Ankyrin_rpt-contain_sf"/>
</dbReference>
<dbReference type="AlphaFoldDB" id="A0A6H5ISE8"/>
<dbReference type="Proteomes" id="UP000479190">
    <property type="component" value="Unassembled WGS sequence"/>
</dbReference>
<evidence type="ECO:0000256" key="3">
    <source>
        <dbReference type="PROSITE-ProRule" id="PRU00023"/>
    </source>
</evidence>
<keyword evidence="6" id="KW-1185">Reference proteome</keyword>
<dbReference type="OrthoDB" id="539213at2759"/>
<dbReference type="Pfam" id="PF12796">
    <property type="entry name" value="Ank_2"/>
    <property type="match status" value="1"/>
</dbReference>
<feature type="repeat" description="ANK" evidence="3">
    <location>
        <begin position="220"/>
        <end position="252"/>
    </location>
</feature>
<evidence type="ECO:0000256" key="1">
    <source>
        <dbReference type="ARBA" id="ARBA00022737"/>
    </source>
</evidence>
<dbReference type="PROSITE" id="PS50088">
    <property type="entry name" value="ANK_REPEAT"/>
    <property type="match status" value="1"/>
</dbReference>
<dbReference type="PANTHER" id="PTHR24198:SF165">
    <property type="entry name" value="ANKYRIN REPEAT-CONTAINING PROTEIN-RELATED"/>
    <property type="match status" value="1"/>
</dbReference>
<reference evidence="5 6" key="1">
    <citation type="submission" date="2020-02" db="EMBL/GenBank/DDBJ databases">
        <authorList>
            <person name="Ferguson B K."/>
        </authorList>
    </citation>
    <scope>NUCLEOTIDE SEQUENCE [LARGE SCALE GENOMIC DNA]</scope>
</reference>
<dbReference type="PANTHER" id="PTHR24198">
    <property type="entry name" value="ANKYRIN REPEAT AND PROTEIN KINASE DOMAIN-CONTAINING PROTEIN"/>
    <property type="match status" value="1"/>
</dbReference>